<feature type="region of interest" description="Disordered" evidence="1">
    <location>
        <begin position="336"/>
        <end position="358"/>
    </location>
</feature>
<dbReference type="EMBL" id="MU003693">
    <property type="protein sequence ID" value="KAF2815934.1"/>
    <property type="molecule type" value="Genomic_DNA"/>
</dbReference>
<gene>
    <name evidence="2 4" type="ORF">BDZ99DRAFT_565837</name>
</gene>
<dbReference type="InterPro" id="IPR046341">
    <property type="entry name" value="SET_dom_sf"/>
</dbReference>
<dbReference type="Proteomes" id="UP000504636">
    <property type="component" value="Unplaced"/>
</dbReference>
<reference evidence="2 4" key="1">
    <citation type="journal article" date="2020" name="Stud. Mycol.">
        <title>101 Dothideomycetes genomes: a test case for predicting lifestyles and emergence of pathogens.</title>
        <authorList>
            <person name="Haridas S."/>
            <person name="Albert R."/>
            <person name="Binder M."/>
            <person name="Bloem J."/>
            <person name="Labutti K."/>
            <person name="Salamov A."/>
            <person name="Andreopoulos B."/>
            <person name="Baker S."/>
            <person name="Barry K."/>
            <person name="Bills G."/>
            <person name="Bluhm B."/>
            <person name="Cannon C."/>
            <person name="Castanera R."/>
            <person name="Culley D."/>
            <person name="Daum C."/>
            <person name="Ezra D."/>
            <person name="Gonzalez J."/>
            <person name="Henrissat B."/>
            <person name="Kuo A."/>
            <person name="Liang C."/>
            <person name="Lipzen A."/>
            <person name="Lutzoni F."/>
            <person name="Magnuson J."/>
            <person name="Mondo S."/>
            <person name="Nolan M."/>
            <person name="Ohm R."/>
            <person name="Pangilinan J."/>
            <person name="Park H.-J."/>
            <person name="Ramirez L."/>
            <person name="Alfaro M."/>
            <person name="Sun H."/>
            <person name="Tritt A."/>
            <person name="Yoshinaga Y."/>
            <person name="Zwiers L.-H."/>
            <person name="Turgeon B."/>
            <person name="Goodwin S."/>
            <person name="Spatafora J."/>
            <person name="Crous P."/>
            <person name="Grigoriev I."/>
        </authorList>
    </citation>
    <scope>NUCLEOTIDE SEQUENCE</scope>
    <source>
        <strain evidence="2 4">CBS 304.34</strain>
    </source>
</reference>
<name>A0A6A6Z6L0_9PEZI</name>
<sequence>MAAVKKYRIGPRTNPALAGHQCMFVDLPGPQGGPQGSIQIGEEIIREKPLLHLMLGQSLKNFNMDNWIAKPAHKSRVTKAVKELEADRRVAYLALHSNGVARIGTAARTIRIFRSICFTEERNWKANGKKAKAPLISLGLFKDLSRINNACQPNAVFGWDYQTGKATVYATQVIRHDDEVLIEYDRENTIRNTAARRVAFQRNLRWACVCALYVAANTTESDNRRNRLAELHEHVHAAIHVPNTWQALEDLVQRQYVTKVIEYHALLKAEGIMVSRLVEALQKAACVSYNEFNDSRTAIMFLMEAINVGIIAYGDGCRFVARPDVQLGRIMRGAKMKVEPDADEEDNEEEDQDEEDEE</sequence>
<reference evidence="4" key="3">
    <citation type="submission" date="2025-04" db="UniProtKB">
        <authorList>
            <consortium name="RefSeq"/>
        </authorList>
    </citation>
    <scope>IDENTIFICATION</scope>
    <source>
        <strain evidence="4">CBS 304.34</strain>
    </source>
</reference>
<dbReference type="AlphaFoldDB" id="A0A6A6Z6L0"/>
<organism evidence="2">
    <name type="scientific">Mytilinidion resinicola</name>
    <dbReference type="NCBI Taxonomy" id="574789"/>
    <lineage>
        <taxon>Eukaryota</taxon>
        <taxon>Fungi</taxon>
        <taxon>Dikarya</taxon>
        <taxon>Ascomycota</taxon>
        <taxon>Pezizomycotina</taxon>
        <taxon>Dothideomycetes</taxon>
        <taxon>Pleosporomycetidae</taxon>
        <taxon>Mytilinidiales</taxon>
        <taxon>Mytilinidiaceae</taxon>
        <taxon>Mytilinidion</taxon>
    </lineage>
</organism>
<proteinExistence type="predicted"/>
<dbReference type="PANTHER" id="PTHR47332:SF4">
    <property type="entry name" value="SET DOMAIN-CONTAINING PROTEIN 5"/>
    <property type="match status" value="1"/>
</dbReference>
<evidence type="ECO:0000313" key="3">
    <source>
        <dbReference type="Proteomes" id="UP000504636"/>
    </source>
</evidence>
<feature type="compositionally biased region" description="Acidic residues" evidence="1">
    <location>
        <begin position="341"/>
        <end position="358"/>
    </location>
</feature>
<dbReference type="SUPFAM" id="SSF82199">
    <property type="entry name" value="SET domain"/>
    <property type="match status" value="1"/>
</dbReference>
<dbReference type="GeneID" id="54468410"/>
<dbReference type="InterPro" id="IPR053185">
    <property type="entry name" value="SET_domain_protein"/>
</dbReference>
<protein>
    <recommendedName>
        <fullName evidence="5">SET domain-containing protein</fullName>
    </recommendedName>
</protein>
<evidence type="ECO:0000313" key="2">
    <source>
        <dbReference type="EMBL" id="KAF2815934.1"/>
    </source>
</evidence>
<dbReference type="Gene3D" id="2.170.270.10">
    <property type="entry name" value="SET domain"/>
    <property type="match status" value="1"/>
</dbReference>
<accession>A0A6A6Z6L0</accession>
<keyword evidence="3" id="KW-1185">Reference proteome</keyword>
<dbReference type="RefSeq" id="XP_033582898.1">
    <property type="nucleotide sequence ID" value="XM_033727517.1"/>
</dbReference>
<reference evidence="4" key="2">
    <citation type="submission" date="2020-04" db="EMBL/GenBank/DDBJ databases">
        <authorList>
            <consortium name="NCBI Genome Project"/>
        </authorList>
    </citation>
    <scope>NUCLEOTIDE SEQUENCE</scope>
    <source>
        <strain evidence="4">CBS 304.34</strain>
    </source>
</reference>
<evidence type="ECO:0000256" key="1">
    <source>
        <dbReference type="SAM" id="MobiDB-lite"/>
    </source>
</evidence>
<evidence type="ECO:0008006" key="5">
    <source>
        <dbReference type="Google" id="ProtNLM"/>
    </source>
</evidence>
<evidence type="ECO:0000313" key="4">
    <source>
        <dbReference type="RefSeq" id="XP_033582898.1"/>
    </source>
</evidence>
<dbReference type="OrthoDB" id="265717at2759"/>
<dbReference type="PANTHER" id="PTHR47332">
    <property type="entry name" value="SET DOMAIN-CONTAINING PROTEIN 5"/>
    <property type="match status" value="1"/>
</dbReference>